<protein>
    <recommendedName>
        <fullName evidence="4">SAP domain-containing protein</fullName>
    </recommendedName>
</protein>
<dbReference type="InterPro" id="IPR003034">
    <property type="entry name" value="SAP_dom"/>
</dbReference>
<dbReference type="FunFam" id="1.10.720.30:FF:000032">
    <property type="entry name" value="Blast:SAP domain-containing ribonucleoprotein"/>
    <property type="match status" value="1"/>
</dbReference>
<dbReference type="STRING" id="7395.A0A1A9V7W8"/>
<dbReference type="VEuPathDB" id="VectorBase:GAUT028749"/>
<sequence>MPALDVNAMKVADLKRELKIRGLSISGNKTELQERLQAAIEGDPLLEDSAISGEDLLDEDAVLSDENDLLQSPTAVLPTLLPKSSIDSKNISGAAEDALLESSCPNFKKIVLKRKNSITTNPTTESTETKVSTLTTSKENNEHSVNKVMKMSERNPITMISVNNKKNNDNKIIKKVGELSMQERLELRAKKFGLNVSTAEDTGTSKDVEIQGTKRVTTIASKPAVVNDEKQLELLKKRAERFGCVISTNLAKVDAQEKLLKRKERFGAETIITDAKAKTTNINNITKDEWAERARKRMERFKTNASTNNNNVTNINVTTASTTAAAASN</sequence>
<name>A0A1A9V7W8_GLOAU</name>
<keyword evidence="1" id="KW-0597">Phosphoprotein</keyword>
<evidence type="ECO:0000256" key="2">
    <source>
        <dbReference type="ARBA" id="ARBA00046328"/>
    </source>
</evidence>
<evidence type="ECO:0000259" key="4">
    <source>
        <dbReference type="PROSITE" id="PS50800"/>
    </source>
</evidence>
<evidence type="ECO:0000256" key="1">
    <source>
        <dbReference type="ARBA" id="ARBA00022553"/>
    </source>
</evidence>
<dbReference type="AlphaFoldDB" id="A0A1A9V7W8"/>
<dbReference type="GO" id="GO:0016973">
    <property type="term" value="P:poly(A)+ mRNA export from nucleus"/>
    <property type="evidence" value="ECO:0007669"/>
    <property type="project" value="TreeGrafter"/>
</dbReference>
<evidence type="ECO:0000313" key="5">
    <source>
        <dbReference type="EnsemblMetazoa" id="GAUT028749-PA"/>
    </source>
</evidence>
<proteinExistence type="inferred from homology"/>
<organism evidence="5 6">
    <name type="scientific">Glossina austeni</name>
    <name type="common">Savannah tsetse fly</name>
    <dbReference type="NCBI Taxonomy" id="7395"/>
    <lineage>
        <taxon>Eukaryota</taxon>
        <taxon>Metazoa</taxon>
        <taxon>Ecdysozoa</taxon>
        <taxon>Arthropoda</taxon>
        <taxon>Hexapoda</taxon>
        <taxon>Insecta</taxon>
        <taxon>Pterygota</taxon>
        <taxon>Neoptera</taxon>
        <taxon>Endopterygota</taxon>
        <taxon>Diptera</taxon>
        <taxon>Brachycera</taxon>
        <taxon>Muscomorpha</taxon>
        <taxon>Hippoboscoidea</taxon>
        <taxon>Glossinidae</taxon>
        <taxon>Glossina</taxon>
    </lineage>
</organism>
<reference evidence="5" key="1">
    <citation type="submission" date="2020-05" db="UniProtKB">
        <authorList>
            <consortium name="EnsemblMetazoa"/>
        </authorList>
    </citation>
    <scope>IDENTIFICATION</scope>
    <source>
        <strain evidence="5">TTRI</strain>
    </source>
</reference>
<accession>A0A1A9V7W8</accession>
<feature type="region of interest" description="Disordered" evidence="3">
    <location>
        <begin position="121"/>
        <end position="141"/>
    </location>
</feature>
<keyword evidence="6" id="KW-1185">Reference proteome</keyword>
<dbReference type="GO" id="GO:0005634">
    <property type="term" value="C:nucleus"/>
    <property type="evidence" value="ECO:0007669"/>
    <property type="project" value="TreeGrafter"/>
</dbReference>
<comment type="similarity">
    <text evidence="2">Belongs to the SAP domain-containing ribonucleoprotein family.</text>
</comment>
<dbReference type="EnsemblMetazoa" id="GAUT028749-RA">
    <property type="protein sequence ID" value="GAUT028749-PA"/>
    <property type="gene ID" value="GAUT028749"/>
</dbReference>
<feature type="domain" description="SAP" evidence="4">
    <location>
        <begin position="6"/>
        <end position="40"/>
    </location>
</feature>
<evidence type="ECO:0000256" key="3">
    <source>
        <dbReference type="SAM" id="MobiDB-lite"/>
    </source>
</evidence>
<dbReference type="PROSITE" id="PS50800">
    <property type="entry name" value="SAP"/>
    <property type="match status" value="1"/>
</dbReference>
<dbReference type="Gene3D" id="1.10.720.30">
    <property type="entry name" value="SAP domain"/>
    <property type="match status" value="1"/>
</dbReference>
<dbReference type="Pfam" id="PF02037">
    <property type="entry name" value="SAP"/>
    <property type="match status" value="1"/>
</dbReference>
<dbReference type="InterPro" id="IPR036361">
    <property type="entry name" value="SAP_dom_sf"/>
</dbReference>
<dbReference type="SUPFAM" id="SSF68906">
    <property type="entry name" value="SAP domain"/>
    <property type="match status" value="1"/>
</dbReference>
<dbReference type="PANTHER" id="PTHR46551">
    <property type="entry name" value="SAP DOMAIN-CONTAINING RIBONUCLEOPROTEIN"/>
    <property type="match status" value="1"/>
</dbReference>
<dbReference type="SMART" id="SM00513">
    <property type="entry name" value="SAP"/>
    <property type="match status" value="1"/>
</dbReference>
<dbReference type="InterPro" id="IPR052240">
    <property type="entry name" value="SAP_domain_ribonucleoprotein"/>
</dbReference>
<evidence type="ECO:0000313" key="6">
    <source>
        <dbReference type="Proteomes" id="UP000078200"/>
    </source>
</evidence>
<dbReference type="Proteomes" id="UP000078200">
    <property type="component" value="Unassembled WGS sequence"/>
</dbReference>
<dbReference type="PANTHER" id="PTHR46551:SF1">
    <property type="entry name" value="SAP DOMAIN-CONTAINING RIBONUCLEOPROTEIN"/>
    <property type="match status" value="1"/>
</dbReference>